<name>A0A0G4GYU9_VITBC</name>
<dbReference type="Proteomes" id="UP000041254">
    <property type="component" value="Unassembled WGS sequence"/>
</dbReference>
<dbReference type="FunFam" id="1.10.287.660:FF:000001">
    <property type="entry name" value="pre-mRNA-splicing factor ISY1 homolog"/>
    <property type="match status" value="1"/>
</dbReference>
<protein>
    <recommendedName>
        <fullName evidence="7">Pre-mRNA-splicing factor ISY1</fullName>
    </recommendedName>
</protein>
<dbReference type="GO" id="GO:0005634">
    <property type="term" value="C:nucleus"/>
    <property type="evidence" value="ECO:0007669"/>
    <property type="project" value="UniProtKB-SubCell"/>
</dbReference>
<sequence>MARNAEKAQSMLNRWVSLKSGISKGVTAGRRPRLSTQCSNVEDCEFWRRQIVKETSRRIQEIQNAGLGEHRLRDLNDQINKLLRERHHWEERIKQLGGPDYKASAPRALDAHGFELTGHGGYKYFGAAKDLPGVRELFEKDAGSRAPKRLRAELYRGITPDYYGWRDEEDATILLAEQAKEAELRADAVEKWRTEHQTAQSSQPSSLHDTLAQVASESLDLDPDLSQPPPSSSAAAADFKAYVAVPTSDEIKELILEKKKQALLEKYATPQLREQTEQAKELAMAAGEGGKGHKRGREEA</sequence>
<keyword evidence="3" id="KW-0539">Nucleus</keyword>
<dbReference type="OMA" id="QKFTAHV"/>
<dbReference type="EMBL" id="CDMY01000878">
    <property type="protein sequence ID" value="CEM36115.1"/>
    <property type="molecule type" value="Genomic_DNA"/>
</dbReference>
<evidence type="ECO:0000256" key="1">
    <source>
        <dbReference type="ARBA" id="ARBA00004123"/>
    </source>
</evidence>
<dbReference type="InterPro" id="IPR037200">
    <property type="entry name" value="Isy1_sf"/>
</dbReference>
<dbReference type="InParanoid" id="A0A0G4GYU9"/>
<dbReference type="InterPro" id="IPR009360">
    <property type="entry name" value="Isy1"/>
</dbReference>
<accession>A0A0G4GYU9</accession>
<proteinExistence type="inferred from homology"/>
<evidence type="ECO:0000256" key="4">
    <source>
        <dbReference type="SAM" id="MobiDB-lite"/>
    </source>
</evidence>
<dbReference type="FunCoup" id="A0A0G4GYU9">
    <property type="interactions" value="509"/>
</dbReference>
<dbReference type="AlphaFoldDB" id="A0A0G4GYU9"/>
<dbReference type="VEuPathDB" id="CryptoDB:Vbra_19077"/>
<evidence type="ECO:0000256" key="2">
    <source>
        <dbReference type="ARBA" id="ARBA00007002"/>
    </source>
</evidence>
<dbReference type="STRING" id="1169540.A0A0G4GYU9"/>
<keyword evidence="6" id="KW-1185">Reference proteome</keyword>
<evidence type="ECO:0000313" key="6">
    <source>
        <dbReference type="Proteomes" id="UP000041254"/>
    </source>
</evidence>
<evidence type="ECO:0008006" key="7">
    <source>
        <dbReference type="Google" id="ProtNLM"/>
    </source>
</evidence>
<gene>
    <name evidence="5" type="ORF">Vbra_19077</name>
</gene>
<dbReference type="OrthoDB" id="1739576at2759"/>
<dbReference type="PhylomeDB" id="A0A0G4GYU9"/>
<comment type="subcellular location">
    <subcellularLocation>
        <location evidence="1">Nucleus</location>
    </subcellularLocation>
</comment>
<dbReference type="PANTHER" id="PTHR13021">
    <property type="entry name" value="PRE-MRNA-SPLICING FACTOR ISY1"/>
    <property type="match status" value="1"/>
</dbReference>
<comment type="similarity">
    <text evidence="2">Belongs to the ISY1 family.</text>
</comment>
<evidence type="ECO:0000313" key="5">
    <source>
        <dbReference type="EMBL" id="CEM36115.1"/>
    </source>
</evidence>
<dbReference type="Gene3D" id="1.10.287.660">
    <property type="entry name" value="Helix hairpin bin"/>
    <property type="match status" value="1"/>
</dbReference>
<dbReference type="GO" id="GO:0000350">
    <property type="term" value="P:generation of catalytic spliceosome for second transesterification step"/>
    <property type="evidence" value="ECO:0007669"/>
    <property type="project" value="InterPro"/>
</dbReference>
<feature type="region of interest" description="Disordered" evidence="4">
    <location>
        <begin position="275"/>
        <end position="300"/>
    </location>
</feature>
<reference evidence="5 6" key="1">
    <citation type="submission" date="2014-11" db="EMBL/GenBank/DDBJ databases">
        <authorList>
            <person name="Zhu J."/>
            <person name="Qi W."/>
            <person name="Song R."/>
        </authorList>
    </citation>
    <scope>NUCLEOTIDE SEQUENCE [LARGE SCALE GENOMIC DNA]</scope>
</reference>
<evidence type="ECO:0000256" key="3">
    <source>
        <dbReference type="ARBA" id="ARBA00023242"/>
    </source>
</evidence>
<dbReference type="Pfam" id="PF06246">
    <property type="entry name" value="Isy1"/>
    <property type="match status" value="1"/>
</dbReference>
<dbReference type="SUPFAM" id="SSF140102">
    <property type="entry name" value="ISY1 domain-like"/>
    <property type="match status" value="1"/>
</dbReference>
<organism evidence="5 6">
    <name type="scientific">Vitrella brassicaformis (strain CCMP3155)</name>
    <dbReference type="NCBI Taxonomy" id="1169540"/>
    <lineage>
        <taxon>Eukaryota</taxon>
        <taxon>Sar</taxon>
        <taxon>Alveolata</taxon>
        <taxon>Colpodellida</taxon>
        <taxon>Vitrellaceae</taxon>
        <taxon>Vitrella</taxon>
    </lineage>
</organism>
<dbReference type="InterPro" id="IPR029012">
    <property type="entry name" value="Helix_hairpin_bin_sf"/>
</dbReference>